<dbReference type="InterPro" id="IPR020846">
    <property type="entry name" value="MFS_dom"/>
</dbReference>
<feature type="transmembrane region" description="Helical" evidence="6">
    <location>
        <begin position="63"/>
        <end position="85"/>
    </location>
</feature>
<proteinExistence type="predicted"/>
<dbReference type="InterPro" id="IPR011701">
    <property type="entry name" value="MFS"/>
</dbReference>
<evidence type="ECO:0000256" key="1">
    <source>
        <dbReference type="ARBA" id="ARBA00004651"/>
    </source>
</evidence>
<keyword evidence="2 6" id="KW-0812">Transmembrane</keyword>
<feature type="domain" description="Major facilitator superfamily (MFS) profile" evidence="7">
    <location>
        <begin position="1"/>
        <end position="170"/>
    </location>
</feature>
<dbReference type="InterPro" id="IPR036259">
    <property type="entry name" value="MFS_trans_sf"/>
</dbReference>
<sequence>MGAAQGIAVCVAGCGMAAFPFVEAAASRLVLVALAFAGGGVAIPLHCMTAAEVVPAAQRGAVFGVVAAAGTLPGLVAPFLTCHLIDAGTTAEAGCRTAFLVASVVMILCGLIALARIRPEPDAGPPRRRRPGEAGGTLKSRTAGGARLALEYWQLTTGGRNGRPGRGRGA</sequence>
<dbReference type="PROSITE" id="PS50850">
    <property type="entry name" value="MFS"/>
    <property type="match status" value="1"/>
</dbReference>
<reference evidence="8 9" key="1">
    <citation type="submission" date="2023-05" db="EMBL/GenBank/DDBJ databases">
        <title>Draft genome sequence of Streptomyces sp. B-S-A12 isolated from a cave soil in Thailand.</title>
        <authorList>
            <person name="Chamroensaksri N."/>
            <person name="Muangham S."/>
        </authorList>
    </citation>
    <scope>NUCLEOTIDE SEQUENCE [LARGE SCALE GENOMIC DNA]</scope>
    <source>
        <strain evidence="8 9">B-S-A12</strain>
    </source>
</reference>
<feature type="transmembrane region" description="Helical" evidence="6">
    <location>
        <begin position="97"/>
        <end position="117"/>
    </location>
</feature>
<evidence type="ECO:0000256" key="3">
    <source>
        <dbReference type="ARBA" id="ARBA00022989"/>
    </source>
</evidence>
<feature type="region of interest" description="Disordered" evidence="5">
    <location>
        <begin position="120"/>
        <end position="145"/>
    </location>
</feature>
<dbReference type="EMBL" id="JASCIS010000007">
    <property type="protein sequence ID" value="MDI3418686.1"/>
    <property type="molecule type" value="Genomic_DNA"/>
</dbReference>
<evidence type="ECO:0000256" key="6">
    <source>
        <dbReference type="SAM" id="Phobius"/>
    </source>
</evidence>
<dbReference type="Proteomes" id="UP001237105">
    <property type="component" value="Unassembled WGS sequence"/>
</dbReference>
<keyword evidence="9" id="KW-1185">Reference proteome</keyword>
<dbReference type="RefSeq" id="WP_282534602.1">
    <property type="nucleotide sequence ID" value="NZ_JASCIS010000007.1"/>
</dbReference>
<accession>A0ABT6SSU8</accession>
<name>A0ABT6SSU8_9ACTN</name>
<comment type="subcellular location">
    <subcellularLocation>
        <location evidence="1">Cell membrane</location>
        <topology evidence="1">Multi-pass membrane protein</topology>
    </subcellularLocation>
</comment>
<evidence type="ECO:0000313" key="9">
    <source>
        <dbReference type="Proteomes" id="UP001237105"/>
    </source>
</evidence>
<evidence type="ECO:0000256" key="5">
    <source>
        <dbReference type="SAM" id="MobiDB-lite"/>
    </source>
</evidence>
<evidence type="ECO:0000256" key="4">
    <source>
        <dbReference type="ARBA" id="ARBA00023136"/>
    </source>
</evidence>
<dbReference type="Gene3D" id="1.20.1250.20">
    <property type="entry name" value="MFS general substrate transporter like domains"/>
    <property type="match status" value="1"/>
</dbReference>
<organism evidence="8 9">
    <name type="scientific">Streptomyces luteolus</name>
    <dbReference type="NCBI Taxonomy" id="3043615"/>
    <lineage>
        <taxon>Bacteria</taxon>
        <taxon>Bacillati</taxon>
        <taxon>Actinomycetota</taxon>
        <taxon>Actinomycetes</taxon>
        <taxon>Kitasatosporales</taxon>
        <taxon>Streptomycetaceae</taxon>
        <taxon>Streptomyces</taxon>
    </lineage>
</organism>
<evidence type="ECO:0000256" key="2">
    <source>
        <dbReference type="ARBA" id="ARBA00022692"/>
    </source>
</evidence>
<dbReference type="SUPFAM" id="SSF103473">
    <property type="entry name" value="MFS general substrate transporter"/>
    <property type="match status" value="1"/>
</dbReference>
<comment type="caution">
    <text evidence="8">The sequence shown here is derived from an EMBL/GenBank/DDBJ whole genome shotgun (WGS) entry which is preliminary data.</text>
</comment>
<gene>
    <name evidence="8" type="ORF">QIT00_08935</name>
</gene>
<keyword evidence="4 6" id="KW-0472">Membrane</keyword>
<evidence type="ECO:0000259" key="7">
    <source>
        <dbReference type="PROSITE" id="PS50850"/>
    </source>
</evidence>
<keyword evidence="3 6" id="KW-1133">Transmembrane helix</keyword>
<feature type="transmembrane region" description="Helical" evidence="6">
    <location>
        <begin position="29"/>
        <end position="51"/>
    </location>
</feature>
<feature type="transmembrane region" description="Helical" evidence="6">
    <location>
        <begin position="6"/>
        <end position="22"/>
    </location>
</feature>
<dbReference type="Pfam" id="PF07690">
    <property type="entry name" value="MFS_1"/>
    <property type="match status" value="1"/>
</dbReference>
<evidence type="ECO:0000313" key="8">
    <source>
        <dbReference type="EMBL" id="MDI3418686.1"/>
    </source>
</evidence>
<protein>
    <recommendedName>
        <fullName evidence="7">Major facilitator superfamily (MFS) profile domain-containing protein</fullName>
    </recommendedName>
</protein>